<dbReference type="Gene3D" id="1.10.10.10">
    <property type="entry name" value="Winged helix-like DNA-binding domain superfamily/Winged helix DNA-binding domain"/>
    <property type="match status" value="1"/>
</dbReference>
<dbReference type="SMART" id="SM00448">
    <property type="entry name" value="REC"/>
    <property type="match status" value="1"/>
</dbReference>
<dbReference type="GO" id="GO:0006355">
    <property type="term" value="P:regulation of DNA-templated transcription"/>
    <property type="evidence" value="ECO:0007669"/>
    <property type="project" value="InterPro"/>
</dbReference>
<keyword evidence="11" id="KW-1185">Reference proteome</keyword>
<evidence type="ECO:0000259" key="8">
    <source>
        <dbReference type="PROSITE" id="PS50110"/>
    </source>
</evidence>
<accession>A0A0D6Z796</accession>
<dbReference type="InterPro" id="IPR011006">
    <property type="entry name" value="CheY-like_superfamily"/>
</dbReference>
<dbReference type="PROSITE" id="PS51755">
    <property type="entry name" value="OMPR_PHOB"/>
    <property type="match status" value="1"/>
</dbReference>
<evidence type="ECO:0000256" key="5">
    <source>
        <dbReference type="ARBA" id="ARBA00023163"/>
    </source>
</evidence>
<evidence type="ECO:0000256" key="3">
    <source>
        <dbReference type="ARBA" id="ARBA00023015"/>
    </source>
</evidence>
<dbReference type="EMBL" id="JXIQ01000106">
    <property type="protein sequence ID" value="KIY21442.1"/>
    <property type="molecule type" value="Genomic_DNA"/>
</dbReference>
<dbReference type="Gene3D" id="3.40.50.2300">
    <property type="match status" value="1"/>
</dbReference>
<dbReference type="RefSeq" id="WP_044394524.1">
    <property type="nucleotide sequence ID" value="NZ_JXIQ01000106.1"/>
</dbReference>
<dbReference type="PATRIC" id="fig|285983.3.peg.1581"/>
<dbReference type="Pfam" id="PF00072">
    <property type="entry name" value="Response_reg"/>
    <property type="match status" value="1"/>
</dbReference>
<reference evidence="10 11" key="1">
    <citation type="submission" date="2015-01" db="EMBL/GenBank/DDBJ databases">
        <title>Draft genome sequences of the supercritical CO2 tolerant bacteria Bacillus subterraneus MITOT1 and Bacillus cereus MIT0214.</title>
        <authorList>
            <person name="Peet K.C."/>
            <person name="Thompson J.R."/>
        </authorList>
    </citation>
    <scope>NUCLEOTIDE SEQUENCE [LARGE SCALE GENOMIC DNA]</scope>
    <source>
        <strain evidence="10 11">MITOT1</strain>
    </source>
</reference>
<keyword evidence="3" id="KW-0805">Transcription regulation</keyword>
<dbReference type="Pfam" id="PF00486">
    <property type="entry name" value="Trans_reg_C"/>
    <property type="match status" value="1"/>
</dbReference>
<keyword evidence="4 7" id="KW-0238">DNA-binding</keyword>
<name>A0A0D6Z796_9BACI</name>
<dbReference type="GO" id="GO:0032993">
    <property type="term" value="C:protein-DNA complex"/>
    <property type="evidence" value="ECO:0007669"/>
    <property type="project" value="TreeGrafter"/>
</dbReference>
<feature type="modified residue" description="4-aspartylphosphate" evidence="6">
    <location>
        <position position="52"/>
    </location>
</feature>
<dbReference type="CDD" id="cd17574">
    <property type="entry name" value="REC_OmpR"/>
    <property type="match status" value="1"/>
</dbReference>
<proteinExistence type="predicted"/>
<feature type="DNA-binding region" description="OmpR/PhoB-type" evidence="7">
    <location>
        <begin position="125"/>
        <end position="225"/>
    </location>
</feature>
<dbReference type="InterPro" id="IPR001867">
    <property type="entry name" value="OmpR/PhoB-type_DNA-bd"/>
</dbReference>
<protein>
    <submittedName>
        <fullName evidence="10">XRE family transcriptional regulator</fullName>
    </submittedName>
</protein>
<dbReference type="InterPro" id="IPR036388">
    <property type="entry name" value="WH-like_DNA-bd_sf"/>
</dbReference>
<dbReference type="CDD" id="cd00383">
    <property type="entry name" value="trans_reg_C"/>
    <property type="match status" value="1"/>
</dbReference>
<keyword evidence="1 6" id="KW-0597">Phosphoprotein</keyword>
<dbReference type="InterPro" id="IPR001789">
    <property type="entry name" value="Sig_transdc_resp-reg_receiver"/>
</dbReference>
<dbReference type="GO" id="GO:0000156">
    <property type="term" value="F:phosphorelay response regulator activity"/>
    <property type="evidence" value="ECO:0007669"/>
    <property type="project" value="TreeGrafter"/>
</dbReference>
<dbReference type="FunFam" id="3.40.50.2300:FF:000001">
    <property type="entry name" value="DNA-binding response regulator PhoB"/>
    <property type="match status" value="1"/>
</dbReference>
<evidence type="ECO:0000256" key="6">
    <source>
        <dbReference type="PROSITE-ProRule" id="PRU00169"/>
    </source>
</evidence>
<keyword evidence="5" id="KW-0804">Transcription</keyword>
<evidence type="ECO:0000313" key="11">
    <source>
        <dbReference type="Proteomes" id="UP000032512"/>
    </source>
</evidence>
<evidence type="ECO:0000256" key="2">
    <source>
        <dbReference type="ARBA" id="ARBA00023012"/>
    </source>
</evidence>
<dbReference type="PANTHER" id="PTHR48111:SF73">
    <property type="entry name" value="ALKALINE PHOSPHATASE SYNTHESIS TRANSCRIPTIONAL REGULATORY PROTEIN PHOP"/>
    <property type="match status" value="1"/>
</dbReference>
<dbReference type="PANTHER" id="PTHR48111">
    <property type="entry name" value="REGULATOR OF RPOS"/>
    <property type="match status" value="1"/>
</dbReference>
<dbReference type="SUPFAM" id="SSF52172">
    <property type="entry name" value="CheY-like"/>
    <property type="match status" value="1"/>
</dbReference>
<organism evidence="10 11">
    <name type="scientific">Mesobacillus subterraneus</name>
    <dbReference type="NCBI Taxonomy" id="285983"/>
    <lineage>
        <taxon>Bacteria</taxon>
        <taxon>Bacillati</taxon>
        <taxon>Bacillota</taxon>
        <taxon>Bacilli</taxon>
        <taxon>Bacillales</taxon>
        <taxon>Bacillaceae</taxon>
        <taxon>Mesobacillus</taxon>
    </lineage>
</organism>
<feature type="domain" description="OmpR/PhoB-type" evidence="9">
    <location>
        <begin position="125"/>
        <end position="225"/>
    </location>
</feature>
<dbReference type="OrthoDB" id="9790442at2"/>
<dbReference type="PROSITE" id="PS50110">
    <property type="entry name" value="RESPONSE_REGULATORY"/>
    <property type="match status" value="1"/>
</dbReference>
<dbReference type="SMART" id="SM00862">
    <property type="entry name" value="Trans_reg_C"/>
    <property type="match status" value="1"/>
</dbReference>
<sequence>MNKVLIVDDEQRMLDLLELYITPHGYVCVKKTSGNDALMFLEEEQVDLVLLDVMMPDMDGWETCEKIRKFSTVPIIMLTARSADEDIVKGLKKGADDYVTKPFNEDVLLARIDAVTRRSGSTSANDTLTFYGLSINEAAMEVFYKDKPILLTPKEFSLLTTFIKTPNRVFSRDYLLTSLWSFKTETENRTIDSHIRNLRDKLRQSGFPVDQNLLTVWGVGYKWSSERSSS</sequence>
<dbReference type="Proteomes" id="UP000032512">
    <property type="component" value="Unassembled WGS sequence"/>
</dbReference>
<feature type="domain" description="Response regulatory" evidence="8">
    <location>
        <begin position="3"/>
        <end position="116"/>
    </location>
</feature>
<evidence type="ECO:0000256" key="7">
    <source>
        <dbReference type="PROSITE-ProRule" id="PRU01091"/>
    </source>
</evidence>
<dbReference type="GO" id="GO:0000976">
    <property type="term" value="F:transcription cis-regulatory region binding"/>
    <property type="evidence" value="ECO:0007669"/>
    <property type="project" value="TreeGrafter"/>
</dbReference>
<evidence type="ECO:0000256" key="4">
    <source>
        <dbReference type="ARBA" id="ARBA00023125"/>
    </source>
</evidence>
<evidence type="ECO:0000259" key="9">
    <source>
        <dbReference type="PROSITE" id="PS51755"/>
    </source>
</evidence>
<dbReference type="GO" id="GO:0005829">
    <property type="term" value="C:cytosol"/>
    <property type="evidence" value="ECO:0007669"/>
    <property type="project" value="TreeGrafter"/>
</dbReference>
<dbReference type="Gene3D" id="6.10.250.690">
    <property type="match status" value="1"/>
</dbReference>
<comment type="caution">
    <text evidence="10">The sequence shown here is derived from an EMBL/GenBank/DDBJ whole genome shotgun (WGS) entry which is preliminary data.</text>
</comment>
<dbReference type="AlphaFoldDB" id="A0A0D6Z796"/>
<keyword evidence="2" id="KW-0902">Two-component regulatory system</keyword>
<gene>
    <name evidence="10" type="ORF">UB32_13680</name>
</gene>
<evidence type="ECO:0000256" key="1">
    <source>
        <dbReference type="ARBA" id="ARBA00022553"/>
    </source>
</evidence>
<dbReference type="InterPro" id="IPR039420">
    <property type="entry name" value="WalR-like"/>
</dbReference>
<evidence type="ECO:0000313" key="10">
    <source>
        <dbReference type="EMBL" id="KIY21442.1"/>
    </source>
</evidence>